<feature type="domain" description="ABC transmembrane type-1" evidence="10">
    <location>
        <begin position="20"/>
        <end position="304"/>
    </location>
</feature>
<evidence type="ECO:0000256" key="7">
    <source>
        <dbReference type="ARBA" id="ARBA00023136"/>
    </source>
</evidence>
<keyword evidence="3 8" id="KW-0812">Transmembrane</keyword>
<keyword evidence="5 11" id="KW-0067">ATP-binding</keyword>
<organism evidence="11 12">
    <name type="scientific">Aerococcus sanguinicola</name>
    <dbReference type="NCBI Taxonomy" id="119206"/>
    <lineage>
        <taxon>Bacteria</taxon>
        <taxon>Bacillati</taxon>
        <taxon>Bacillota</taxon>
        <taxon>Bacilli</taxon>
        <taxon>Lactobacillales</taxon>
        <taxon>Aerococcaceae</taxon>
        <taxon>Aerococcus</taxon>
    </lineage>
</organism>
<dbReference type="Gene3D" id="3.40.50.300">
    <property type="entry name" value="P-loop containing nucleotide triphosphate hydrolases"/>
    <property type="match status" value="1"/>
</dbReference>
<dbReference type="InterPro" id="IPR003439">
    <property type="entry name" value="ABC_transporter-like_ATP-bd"/>
</dbReference>
<dbReference type="InterPro" id="IPR036640">
    <property type="entry name" value="ABC1_TM_sf"/>
</dbReference>
<keyword evidence="6 8" id="KW-1133">Transmembrane helix</keyword>
<evidence type="ECO:0000256" key="8">
    <source>
        <dbReference type="SAM" id="Phobius"/>
    </source>
</evidence>
<dbReference type="EMBL" id="VYWO01000001">
    <property type="protein sequence ID" value="KAA9302058.1"/>
    <property type="molecule type" value="Genomic_DNA"/>
</dbReference>
<dbReference type="InterPro" id="IPR017871">
    <property type="entry name" value="ABC_transporter-like_CS"/>
</dbReference>
<dbReference type="AlphaFoldDB" id="A0A5N1GPA4"/>
<dbReference type="RefSeq" id="WP_070431779.1">
    <property type="nucleotide sequence ID" value="NZ_VYWO01000001.1"/>
</dbReference>
<dbReference type="GO" id="GO:0016887">
    <property type="term" value="F:ATP hydrolysis activity"/>
    <property type="evidence" value="ECO:0007669"/>
    <property type="project" value="InterPro"/>
</dbReference>
<dbReference type="InterPro" id="IPR003593">
    <property type="entry name" value="AAA+_ATPase"/>
</dbReference>
<dbReference type="Gene3D" id="1.20.1560.10">
    <property type="entry name" value="ABC transporter type 1, transmembrane domain"/>
    <property type="match status" value="1"/>
</dbReference>
<evidence type="ECO:0000256" key="1">
    <source>
        <dbReference type="ARBA" id="ARBA00004651"/>
    </source>
</evidence>
<dbReference type="InterPro" id="IPR027417">
    <property type="entry name" value="P-loop_NTPase"/>
</dbReference>
<dbReference type="PROSITE" id="PS00211">
    <property type="entry name" value="ABC_TRANSPORTER_1"/>
    <property type="match status" value="1"/>
</dbReference>
<comment type="caution">
    <text evidence="11">The sequence shown here is derived from an EMBL/GenBank/DDBJ whole genome shotgun (WGS) entry which is preliminary data.</text>
</comment>
<gene>
    <name evidence="11" type="ORF">F6I03_02275</name>
</gene>
<keyword evidence="7 8" id="KW-0472">Membrane</keyword>
<dbReference type="PROSITE" id="PS50893">
    <property type="entry name" value="ABC_TRANSPORTER_2"/>
    <property type="match status" value="1"/>
</dbReference>
<reference evidence="11 12" key="1">
    <citation type="submission" date="2019-09" db="EMBL/GenBank/DDBJ databases">
        <title>Draft genome sequence assemblies of isolates from the urinary tract.</title>
        <authorList>
            <person name="Mores C.R."/>
            <person name="Putonti C."/>
            <person name="Wolfe A.J."/>
        </authorList>
    </citation>
    <scope>NUCLEOTIDE SEQUENCE [LARGE SCALE GENOMIC DNA]</scope>
    <source>
        <strain evidence="11 12">UMB623</strain>
    </source>
</reference>
<dbReference type="STRING" id="119206.AWM72_07815"/>
<protein>
    <submittedName>
        <fullName evidence="11">ABC transporter ATP-binding protein</fullName>
    </submittedName>
</protein>
<dbReference type="PROSITE" id="PS50929">
    <property type="entry name" value="ABC_TM1F"/>
    <property type="match status" value="1"/>
</dbReference>
<dbReference type="InterPro" id="IPR039421">
    <property type="entry name" value="Type_1_exporter"/>
</dbReference>
<dbReference type="FunFam" id="3.40.50.300:FF:000287">
    <property type="entry name" value="Multidrug ABC transporter ATP-binding protein"/>
    <property type="match status" value="1"/>
</dbReference>
<dbReference type="SUPFAM" id="SSF90123">
    <property type="entry name" value="ABC transporter transmembrane region"/>
    <property type="match status" value="1"/>
</dbReference>
<dbReference type="Proteomes" id="UP000327148">
    <property type="component" value="Unassembled WGS sequence"/>
</dbReference>
<keyword evidence="4" id="KW-0547">Nucleotide-binding</keyword>
<evidence type="ECO:0000256" key="3">
    <source>
        <dbReference type="ARBA" id="ARBA00022692"/>
    </source>
</evidence>
<dbReference type="PANTHER" id="PTHR43394">
    <property type="entry name" value="ATP-DEPENDENT PERMEASE MDL1, MITOCHONDRIAL"/>
    <property type="match status" value="1"/>
</dbReference>
<dbReference type="SUPFAM" id="SSF52540">
    <property type="entry name" value="P-loop containing nucleoside triphosphate hydrolases"/>
    <property type="match status" value="1"/>
</dbReference>
<accession>A0A5N1GPA4</accession>
<feature type="transmembrane region" description="Helical" evidence="8">
    <location>
        <begin position="260"/>
        <end position="285"/>
    </location>
</feature>
<evidence type="ECO:0000256" key="5">
    <source>
        <dbReference type="ARBA" id="ARBA00022840"/>
    </source>
</evidence>
<evidence type="ECO:0000256" key="6">
    <source>
        <dbReference type="ARBA" id="ARBA00022989"/>
    </source>
</evidence>
<evidence type="ECO:0000259" key="10">
    <source>
        <dbReference type="PROSITE" id="PS50929"/>
    </source>
</evidence>
<dbReference type="GO" id="GO:0005886">
    <property type="term" value="C:plasma membrane"/>
    <property type="evidence" value="ECO:0007669"/>
    <property type="project" value="UniProtKB-SubCell"/>
</dbReference>
<dbReference type="InterPro" id="IPR011527">
    <property type="entry name" value="ABC1_TM_dom"/>
</dbReference>
<dbReference type="Pfam" id="PF00664">
    <property type="entry name" value="ABC_membrane"/>
    <property type="match status" value="1"/>
</dbReference>
<evidence type="ECO:0000256" key="2">
    <source>
        <dbReference type="ARBA" id="ARBA00022448"/>
    </source>
</evidence>
<proteinExistence type="predicted"/>
<dbReference type="GO" id="GO:0005524">
    <property type="term" value="F:ATP binding"/>
    <property type="evidence" value="ECO:0007669"/>
    <property type="project" value="UniProtKB-KW"/>
</dbReference>
<evidence type="ECO:0000313" key="12">
    <source>
        <dbReference type="Proteomes" id="UP000327148"/>
    </source>
</evidence>
<feature type="transmembrane region" description="Helical" evidence="8">
    <location>
        <begin position="161"/>
        <end position="180"/>
    </location>
</feature>
<feature type="domain" description="ABC transporter" evidence="9">
    <location>
        <begin position="337"/>
        <end position="571"/>
    </location>
</feature>
<evidence type="ECO:0000313" key="11">
    <source>
        <dbReference type="EMBL" id="KAA9302058.1"/>
    </source>
</evidence>
<dbReference type="OrthoDB" id="9770415at2"/>
<name>A0A5N1GPA4_9LACT</name>
<feature type="transmembrane region" description="Helical" evidence="8">
    <location>
        <begin position="137"/>
        <end position="155"/>
    </location>
</feature>
<dbReference type="SMART" id="SM00382">
    <property type="entry name" value="AAA"/>
    <property type="match status" value="1"/>
</dbReference>
<dbReference type="PANTHER" id="PTHR43394:SF1">
    <property type="entry name" value="ATP-BINDING CASSETTE SUB-FAMILY B MEMBER 10, MITOCHONDRIAL"/>
    <property type="match status" value="1"/>
</dbReference>
<dbReference type="GO" id="GO:0015421">
    <property type="term" value="F:ABC-type oligopeptide transporter activity"/>
    <property type="evidence" value="ECO:0007669"/>
    <property type="project" value="TreeGrafter"/>
</dbReference>
<feature type="transmembrane region" description="Helical" evidence="8">
    <location>
        <begin position="57"/>
        <end position="77"/>
    </location>
</feature>
<dbReference type="CDD" id="cd18547">
    <property type="entry name" value="ABC_6TM_Tm288_like"/>
    <property type="match status" value="1"/>
</dbReference>
<dbReference type="Pfam" id="PF00005">
    <property type="entry name" value="ABC_tran"/>
    <property type="match status" value="1"/>
</dbReference>
<comment type="subcellular location">
    <subcellularLocation>
        <location evidence="1">Cell membrane</location>
        <topology evidence="1">Multi-pass membrane protein</topology>
    </subcellularLocation>
</comment>
<keyword evidence="2" id="KW-0813">Transport</keyword>
<evidence type="ECO:0000256" key="4">
    <source>
        <dbReference type="ARBA" id="ARBA00022741"/>
    </source>
</evidence>
<evidence type="ECO:0000259" key="9">
    <source>
        <dbReference type="PROSITE" id="PS50893"/>
    </source>
</evidence>
<sequence>MLSSLRALLAYLKQERLLLFVILVLASLSVACQILVPIQIGQAVNQVLGQGQVNFSALYRQLIYLLVTASLAAIFMWGQNRLINRVSYRLMGRLRTDLFKKIHKLPLNFIDQHAHGDLVSRAINDVDLVGNGLIQSFTNFFSGLAMIVGVLLMMLSIHVKTALIVIVLTPLSILVSSFIANRTYRFFQTQLALRGQLHAYTEELADNQLLVKSFTYEKQADEDFTRLNQELHESGVWSQFYGALVNPSARVVNSLVYGAVGLYGAFAVVSGQLSVGIFSSFLAYANQYSKPFNDISAVVNEMQTALAANERIFDLLEEKESANTYQVGQIEDFHGQLTFDQVSFAYQKDQKLIEDFSLEVQAGQTVAIVGPTGAGKSTLINLLMRFYEVDSGRILIDGVDSRQLDKNYLRQLFGMVLQDSWLFEGTVYDNIRYGKPDASYEEVIAASKKARLHPLVQQMDQGYESPVHVAGANLSAGQQQLICIARILLTDFKMLILDEATSSIDSLTESLVQEAFDHMMLGRTSFVVAHRLSTIQNADVILVLDQGQIVEQGRHEDLLAQRGFYYRLYNSQFSQFDRHKS</sequence>
<dbReference type="PROSITE" id="PS51257">
    <property type="entry name" value="PROKAR_LIPOPROTEIN"/>
    <property type="match status" value="1"/>
</dbReference>